<name>A0A127QKM5_9BURK</name>
<proteinExistence type="predicted"/>
<evidence type="ECO:0000313" key="3">
    <source>
        <dbReference type="Proteomes" id="UP000071778"/>
    </source>
</evidence>
<reference evidence="2 3" key="1">
    <citation type="submission" date="2015-11" db="EMBL/GenBank/DDBJ databases">
        <title>Exploring the genomic traits of fungus-feeding bacterial genus Collimonas.</title>
        <authorList>
            <person name="Song C."/>
            <person name="Schmidt R."/>
            <person name="de Jager V."/>
            <person name="Krzyzanowska D."/>
            <person name="Jongedijk E."/>
            <person name="Cankar K."/>
            <person name="Beekwilder J."/>
            <person name="van Veen A."/>
            <person name="de Boer W."/>
            <person name="van Veen J.A."/>
            <person name="Garbeva P."/>
        </authorList>
    </citation>
    <scope>NUCLEOTIDE SEQUENCE [LARGE SCALE GENOMIC DNA]</scope>
    <source>
        <strain evidence="2 3">Ter282</strain>
    </source>
</reference>
<accession>A0A127QKM5</accession>
<dbReference type="PATRIC" id="fig|279058.17.peg.3077"/>
<evidence type="ECO:0000256" key="1">
    <source>
        <dbReference type="SAM" id="MobiDB-lite"/>
    </source>
</evidence>
<sequence>MQWLDEIDAVSEKIDRAQMPSGLGSSDQVNIESTLIGSH</sequence>
<keyword evidence="3" id="KW-1185">Reference proteome</keyword>
<feature type="compositionally biased region" description="Polar residues" evidence="1">
    <location>
        <begin position="23"/>
        <end position="39"/>
    </location>
</feature>
<dbReference type="EMBL" id="CP013235">
    <property type="protein sequence ID" value="AMP10546.1"/>
    <property type="molecule type" value="Genomic_DNA"/>
</dbReference>
<dbReference type="Proteomes" id="UP000071778">
    <property type="component" value="Chromosome"/>
</dbReference>
<dbReference type="AlphaFoldDB" id="A0A127QKM5"/>
<gene>
    <name evidence="2" type="ORF">CAter282_2822</name>
</gene>
<organism evidence="2 3">
    <name type="scientific">Collimonas arenae</name>
    <dbReference type="NCBI Taxonomy" id="279058"/>
    <lineage>
        <taxon>Bacteria</taxon>
        <taxon>Pseudomonadati</taxon>
        <taxon>Pseudomonadota</taxon>
        <taxon>Betaproteobacteria</taxon>
        <taxon>Burkholderiales</taxon>
        <taxon>Oxalobacteraceae</taxon>
        <taxon>Collimonas</taxon>
    </lineage>
</organism>
<protein>
    <submittedName>
        <fullName evidence="2">Uncharacterized protein</fullName>
    </submittedName>
</protein>
<feature type="region of interest" description="Disordered" evidence="1">
    <location>
        <begin position="18"/>
        <end position="39"/>
    </location>
</feature>
<evidence type="ECO:0000313" key="2">
    <source>
        <dbReference type="EMBL" id="AMP10546.1"/>
    </source>
</evidence>